<evidence type="ECO:0000259" key="2">
    <source>
        <dbReference type="Pfam" id="PF01970"/>
    </source>
</evidence>
<feature type="transmembrane region" description="Helical" evidence="1">
    <location>
        <begin position="300"/>
        <end position="322"/>
    </location>
</feature>
<feature type="transmembrane region" description="Helical" evidence="1">
    <location>
        <begin position="6"/>
        <end position="27"/>
    </location>
</feature>
<protein>
    <submittedName>
        <fullName evidence="3">Tripartite tricarboxylate transporter permease</fullName>
    </submittedName>
</protein>
<gene>
    <name evidence="3" type="ORF">OB960_24200</name>
</gene>
<feature type="transmembrane region" description="Helical" evidence="1">
    <location>
        <begin position="414"/>
        <end position="432"/>
    </location>
</feature>
<feature type="transmembrane region" description="Helical" evidence="1">
    <location>
        <begin position="363"/>
        <end position="383"/>
    </location>
</feature>
<feature type="transmembrane region" description="Helical" evidence="1">
    <location>
        <begin position="334"/>
        <end position="357"/>
    </location>
</feature>
<accession>A0AAP2Z3E9</accession>
<evidence type="ECO:0000256" key="1">
    <source>
        <dbReference type="SAM" id="Phobius"/>
    </source>
</evidence>
<dbReference type="Pfam" id="PF01970">
    <property type="entry name" value="TctA"/>
    <property type="match status" value="1"/>
</dbReference>
<feature type="transmembrane region" description="Helical" evidence="1">
    <location>
        <begin position="87"/>
        <end position="113"/>
    </location>
</feature>
<organism evidence="3 4">
    <name type="scientific">Natronoglomus mannanivorans</name>
    <dbReference type="NCBI Taxonomy" id="2979990"/>
    <lineage>
        <taxon>Archaea</taxon>
        <taxon>Methanobacteriati</taxon>
        <taxon>Methanobacteriota</taxon>
        <taxon>Stenosarchaea group</taxon>
        <taxon>Halobacteria</taxon>
        <taxon>Halobacteriales</taxon>
        <taxon>Natrialbaceae</taxon>
        <taxon>Natronoglomus</taxon>
    </lineage>
</organism>
<dbReference type="PANTHER" id="PTHR35342">
    <property type="entry name" value="TRICARBOXYLIC TRANSPORT PROTEIN"/>
    <property type="match status" value="1"/>
</dbReference>
<keyword evidence="1" id="KW-0472">Membrane</keyword>
<sequence length="472" mass="47919">MIGGVLIGIVAGALPGIGAGLGMAIILPLTLPLDPVSGLVFLIGVYSGAMYGGSISAILINTPGTGGAAATTLDGYPMSRLGLAKNATAISVTASVIGGSVGLLTLLVLLPILIEVILAFQSPEYFMVAMVGLALIPVVAHGSLFKGLLAGALGLLIATVGIAPMQFQLRYTFDSLALGNGISYIAALIGLFAIAEMIRLSLESGGIAQTGVDARSGSVRDGIKTALSKPITMIKSAYIGMAVGAVPGGGSTIANFVAYSEAVRAEKQPDPQFGDGNPTGVVATEASNNGSIGGSILPTIAFGIPGSSATAVLLAGLLLHGLRPGPSLFGADAHITYAMLLSVLVGNMVILVVGLGLVTRASLVTKLSTETIIPMVIVLAMLGGISFRNSWIDIATIVALGLIGFVMIRNDYSVIAFVLGIILGPIAEENFIRSLQISDGSFGIFLTRPLSLLLVVVFVVILATPLLTTRGK</sequence>
<dbReference type="RefSeq" id="WP_338006282.1">
    <property type="nucleotide sequence ID" value="NZ_JAOPKA010000029.1"/>
</dbReference>
<dbReference type="InterPro" id="IPR002823">
    <property type="entry name" value="DUF112_TM"/>
</dbReference>
<dbReference type="Proteomes" id="UP001321018">
    <property type="component" value="Unassembled WGS sequence"/>
</dbReference>
<feature type="transmembrane region" description="Helical" evidence="1">
    <location>
        <begin position="444"/>
        <end position="467"/>
    </location>
</feature>
<proteinExistence type="predicted"/>
<dbReference type="EMBL" id="JAOPKA010000029">
    <property type="protein sequence ID" value="MCU4744476.1"/>
    <property type="molecule type" value="Genomic_DNA"/>
</dbReference>
<dbReference type="AlphaFoldDB" id="A0AAP2Z3E9"/>
<feature type="domain" description="DUF112" evidence="2">
    <location>
        <begin position="1"/>
        <end position="419"/>
    </location>
</feature>
<evidence type="ECO:0000313" key="4">
    <source>
        <dbReference type="Proteomes" id="UP001321018"/>
    </source>
</evidence>
<reference evidence="3" key="1">
    <citation type="submission" date="2022-09" db="EMBL/GenBank/DDBJ databases">
        <title>Enrichment on poylsaccharides allowed isolation of novel metabolic and taxonomic groups of Haloarchaea.</title>
        <authorList>
            <person name="Sorokin D.Y."/>
            <person name="Elcheninov A.G."/>
            <person name="Khizhniak T.V."/>
            <person name="Kolganova T.V."/>
            <person name="Kublanov I.V."/>
        </authorList>
    </citation>
    <scope>NUCLEOTIDE SEQUENCE</scope>
    <source>
        <strain evidence="3">AArc-xg1-1</strain>
    </source>
</reference>
<keyword evidence="1" id="KW-0812">Transmembrane</keyword>
<name>A0AAP2Z3E9_9EURY</name>
<keyword evidence="1" id="KW-1133">Transmembrane helix</keyword>
<evidence type="ECO:0000313" key="3">
    <source>
        <dbReference type="EMBL" id="MCU4744476.1"/>
    </source>
</evidence>
<feature type="transmembrane region" description="Helical" evidence="1">
    <location>
        <begin position="177"/>
        <end position="195"/>
    </location>
</feature>
<comment type="caution">
    <text evidence="3">The sequence shown here is derived from an EMBL/GenBank/DDBJ whole genome shotgun (WGS) entry which is preliminary data.</text>
</comment>
<feature type="transmembrane region" description="Helical" evidence="1">
    <location>
        <begin position="39"/>
        <end position="60"/>
    </location>
</feature>
<feature type="transmembrane region" description="Helical" evidence="1">
    <location>
        <begin position="390"/>
        <end position="408"/>
    </location>
</feature>
<dbReference type="PANTHER" id="PTHR35342:SF5">
    <property type="entry name" value="TRICARBOXYLIC TRANSPORT PROTEIN"/>
    <property type="match status" value="1"/>
</dbReference>